<dbReference type="InterPro" id="IPR036554">
    <property type="entry name" value="GHMP_kinase_C_sf"/>
</dbReference>
<reference evidence="9 10" key="1">
    <citation type="journal article" date="2016" name="Nat. Commun.">
        <title>Thousands of microbial genomes shed light on interconnected biogeochemical processes in an aquifer system.</title>
        <authorList>
            <person name="Anantharaman K."/>
            <person name="Brown C.T."/>
            <person name="Hug L.A."/>
            <person name="Sharon I."/>
            <person name="Castelle C.J."/>
            <person name="Probst A.J."/>
            <person name="Thomas B.C."/>
            <person name="Singh A."/>
            <person name="Wilkins M.J."/>
            <person name="Karaoz U."/>
            <person name="Brodie E.L."/>
            <person name="Williams K.H."/>
            <person name="Hubbard S.S."/>
            <person name="Banfield J.F."/>
        </authorList>
    </citation>
    <scope>NUCLEOTIDE SEQUENCE [LARGE SCALE GENOMIC DNA]</scope>
</reference>
<dbReference type="SUPFAM" id="SSF54211">
    <property type="entry name" value="Ribosomal protein S5 domain 2-like"/>
    <property type="match status" value="1"/>
</dbReference>
<dbReference type="PANTHER" id="PTHR32463:SF0">
    <property type="entry name" value="L-FUCOSE KINASE"/>
    <property type="match status" value="1"/>
</dbReference>
<dbReference type="GO" id="GO:0042352">
    <property type="term" value="P:GDP-L-fucose salvage"/>
    <property type="evidence" value="ECO:0007669"/>
    <property type="project" value="TreeGrafter"/>
</dbReference>
<evidence type="ECO:0000313" key="9">
    <source>
        <dbReference type="EMBL" id="OGY09772.1"/>
    </source>
</evidence>
<dbReference type="EMBL" id="MHBW01000005">
    <property type="protein sequence ID" value="OGY09772.1"/>
    <property type="molecule type" value="Genomic_DNA"/>
</dbReference>
<evidence type="ECO:0000256" key="3">
    <source>
        <dbReference type="ARBA" id="ARBA00022777"/>
    </source>
</evidence>
<evidence type="ECO:0000256" key="1">
    <source>
        <dbReference type="ARBA" id="ARBA00022679"/>
    </source>
</evidence>
<evidence type="ECO:0000256" key="6">
    <source>
        <dbReference type="SAM" id="Phobius"/>
    </source>
</evidence>
<protein>
    <recommendedName>
        <fullName evidence="11">GHMP kinase</fullName>
    </recommendedName>
</protein>
<gene>
    <name evidence="9" type="ORF">A2782_02955</name>
</gene>
<evidence type="ECO:0000259" key="8">
    <source>
        <dbReference type="Pfam" id="PF08544"/>
    </source>
</evidence>
<keyword evidence="2" id="KW-0547">Nucleotide-binding</keyword>
<keyword evidence="1" id="KW-0808">Transferase</keyword>
<keyword evidence="4" id="KW-0067">ATP-binding</keyword>
<dbReference type="InterPro" id="IPR013750">
    <property type="entry name" value="GHMP_kinase_C_dom"/>
</dbReference>
<evidence type="ECO:0008006" key="11">
    <source>
        <dbReference type="Google" id="ProtNLM"/>
    </source>
</evidence>
<feature type="domain" description="GHMP kinase C-terminal" evidence="8">
    <location>
        <begin position="228"/>
        <end position="302"/>
    </location>
</feature>
<dbReference type="GO" id="GO:0050201">
    <property type="term" value="F:fucokinase activity"/>
    <property type="evidence" value="ECO:0007669"/>
    <property type="project" value="TreeGrafter"/>
</dbReference>
<evidence type="ECO:0000256" key="2">
    <source>
        <dbReference type="ARBA" id="ARBA00022741"/>
    </source>
</evidence>
<keyword evidence="6" id="KW-1133">Transmembrane helix</keyword>
<dbReference type="InterPro" id="IPR014606">
    <property type="entry name" value="Heptose_7-P_kinase"/>
</dbReference>
<keyword evidence="3" id="KW-0418">Kinase</keyword>
<sequence>MIVVRAPLRVSFVGGGTDFANFYTRTPGRVISTAIDKWVYLVINKTPMIDRISARYSITETVDKLDELQHTRIKAALLDLGIEKGIEIGSFASLPTKTGLGSSSSFSVALMKGLHASFGRSLTSYQAAEEACRLEITLLGEPIGKQDQYAAAFGGLNRIQFNPDHSVEVKPILMNYHVQSKLEGHLLMFFTGITRFASKILIEQKNSISQKFDTLREMADSTFDFEKVLLKGDIKGVARILHSGWLLKRSLASAVSNSAIDNLYNIGIGAGALGGKVLGAGGGGCILFVVPPKKRSRVSKELLKESARSGLSQARVIPFRFVNFGTEVVFDDQIA</sequence>
<keyword evidence="6" id="KW-0472">Membrane</keyword>
<dbReference type="Gene3D" id="3.30.230.120">
    <property type="match status" value="1"/>
</dbReference>
<keyword evidence="6" id="KW-0812">Transmembrane</keyword>
<feature type="domain" description="GHMP kinase N-terminal" evidence="7">
    <location>
        <begin position="79"/>
        <end position="155"/>
    </location>
</feature>
<accession>A0A1G1V318</accession>
<dbReference type="GO" id="GO:0005524">
    <property type="term" value="F:ATP binding"/>
    <property type="evidence" value="ECO:0007669"/>
    <property type="project" value="UniProtKB-KW"/>
</dbReference>
<dbReference type="Proteomes" id="UP000177967">
    <property type="component" value="Unassembled WGS sequence"/>
</dbReference>
<dbReference type="InterPro" id="IPR052203">
    <property type="entry name" value="GHMP_Kinase-Related"/>
</dbReference>
<dbReference type="InterPro" id="IPR001174">
    <property type="entry name" value="HddA/FKP"/>
</dbReference>
<evidence type="ECO:0000313" key="10">
    <source>
        <dbReference type="Proteomes" id="UP000177967"/>
    </source>
</evidence>
<dbReference type="Pfam" id="PF08544">
    <property type="entry name" value="GHMP_kinases_C"/>
    <property type="match status" value="1"/>
</dbReference>
<comment type="similarity">
    <text evidence="5">Belongs to the GHMP kinase family.</text>
</comment>
<organism evidence="9 10">
    <name type="scientific">Candidatus Blackburnbacteria bacterium RIFCSPHIGHO2_01_FULL_43_15b</name>
    <dbReference type="NCBI Taxonomy" id="1797513"/>
    <lineage>
        <taxon>Bacteria</taxon>
        <taxon>Candidatus Blackburniibacteriota</taxon>
    </lineage>
</organism>
<evidence type="ECO:0000256" key="5">
    <source>
        <dbReference type="ARBA" id="ARBA00038121"/>
    </source>
</evidence>
<dbReference type="SUPFAM" id="SSF55060">
    <property type="entry name" value="GHMP Kinase, C-terminal domain"/>
    <property type="match status" value="1"/>
</dbReference>
<comment type="caution">
    <text evidence="9">The sequence shown here is derived from an EMBL/GenBank/DDBJ whole genome shotgun (WGS) entry which is preliminary data.</text>
</comment>
<dbReference type="InterPro" id="IPR006204">
    <property type="entry name" value="GHMP_kinase_N_dom"/>
</dbReference>
<dbReference type="InterPro" id="IPR020568">
    <property type="entry name" value="Ribosomal_Su5_D2-typ_SF"/>
</dbReference>
<feature type="transmembrane region" description="Helical" evidence="6">
    <location>
        <begin position="263"/>
        <end position="290"/>
    </location>
</feature>
<dbReference type="STRING" id="1797513.A2782_02955"/>
<evidence type="ECO:0000259" key="7">
    <source>
        <dbReference type="Pfam" id="PF00288"/>
    </source>
</evidence>
<evidence type="ECO:0000256" key="4">
    <source>
        <dbReference type="ARBA" id="ARBA00022840"/>
    </source>
</evidence>
<dbReference type="Pfam" id="PF00288">
    <property type="entry name" value="GHMP_kinases_N"/>
    <property type="match status" value="1"/>
</dbReference>
<name>A0A1G1V318_9BACT</name>
<proteinExistence type="inferred from homology"/>
<dbReference type="PIRSF" id="PIRSF036406">
    <property type="entry name" value="Hept_kin"/>
    <property type="match status" value="1"/>
</dbReference>
<dbReference type="AlphaFoldDB" id="A0A1G1V318"/>
<dbReference type="PRINTS" id="PR00960">
    <property type="entry name" value="LMBPPROTEIN"/>
</dbReference>
<dbReference type="PANTHER" id="PTHR32463">
    <property type="entry name" value="L-FUCOSE KINASE"/>
    <property type="match status" value="1"/>
</dbReference>